<keyword evidence="4" id="KW-0904">Protein phosphatase</keyword>
<proteinExistence type="inferred from homology"/>
<dbReference type="EMBL" id="CP032157">
    <property type="protein sequence ID" value="AXY76038.1"/>
    <property type="molecule type" value="Genomic_DNA"/>
</dbReference>
<evidence type="ECO:0000256" key="4">
    <source>
        <dbReference type="ARBA" id="ARBA00022912"/>
    </source>
</evidence>
<comment type="similarity">
    <text evidence="1">Belongs to the low molecular weight phosphotyrosine protein phosphatase family.</text>
</comment>
<protein>
    <recommendedName>
        <fullName evidence="2">protein-tyrosine-phosphatase</fullName>
        <ecNumber evidence="2">3.1.3.48</ecNumber>
    </recommendedName>
</protein>
<dbReference type="OrthoDB" id="9784339at2"/>
<dbReference type="Gene3D" id="3.40.50.2300">
    <property type="match status" value="1"/>
</dbReference>
<evidence type="ECO:0000256" key="5">
    <source>
        <dbReference type="PIRSR" id="PIRSR617867-1"/>
    </source>
</evidence>
<dbReference type="GO" id="GO:0004725">
    <property type="term" value="F:protein tyrosine phosphatase activity"/>
    <property type="evidence" value="ECO:0007669"/>
    <property type="project" value="UniProtKB-EC"/>
</dbReference>
<dbReference type="PRINTS" id="PR00719">
    <property type="entry name" value="LMWPTPASE"/>
</dbReference>
<dbReference type="InterPro" id="IPR023485">
    <property type="entry name" value="Ptyr_pPase"/>
</dbReference>
<dbReference type="SMART" id="SM00226">
    <property type="entry name" value="LMWPc"/>
    <property type="match status" value="1"/>
</dbReference>
<dbReference type="InterPro" id="IPR036196">
    <property type="entry name" value="Ptyr_pPase_sf"/>
</dbReference>
<accession>A0A3B7MPF4</accession>
<keyword evidence="8" id="KW-1185">Reference proteome</keyword>
<dbReference type="RefSeq" id="WP_119051917.1">
    <property type="nucleotide sequence ID" value="NZ_CP032157.1"/>
</dbReference>
<feature type="active site" description="Nucleophile" evidence="5">
    <location>
        <position position="7"/>
    </location>
</feature>
<dbReference type="PANTHER" id="PTHR11717:SF7">
    <property type="entry name" value="LOW MOLECULAR WEIGHT PHOSPHOTYROSINE PROTEIN PHOSPHATASE"/>
    <property type="match status" value="1"/>
</dbReference>
<feature type="active site" description="Nucleophile" evidence="5">
    <location>
        <position position="13"/>
    </location>
</feature>
<dbReference type="CDD" id="cd16343">
    <property type="entry name" value="LMWPTP"/>
    <property type="match status" value="1"/>
</dbReference>
<name>A0A3B7MPF4_9BACT</name>
<evidence type="ECO:0000256" key="3">
    <source>
        <dbReference type="ARBA" id="ARBA00022801"/>
    </source>
</evidence>
<dbReference type="AlphaFoldDB" id="A0A3B7MPF4"/>
<dbReference type="Proteomes" id="UP000263900">
    <property type="component" value="Chromosome"/>
</dbReference>
<dbReference type="PANTHER" id="PTHR11717">
    <property type="entry name" value="LOW MOLECULAR WEIGHT PROTEIN TYROSINE PHOSPHATASE"/>
    <property type="match status" value="1"/>
</dbReference>
<keyword evidence="3" id="KW-0378">Hydrolase</keyword>
<reference evidence="7 8" key="1">
    <citation type="submission" date="2018-09" db="EMBL/GenBank/DDBJ databases">
        <title>Genome sequencing of strain 6GH32-13.</title>
        <authorList>
            <person name="Weon H.-Y."/>
            <person name="Heo J."/>
            <person name="Kwon S.-W."/>
        </authorList>
    </citation>
    <scope>NUCLEOTIDE SEQUENCE [LARGE SCALE GENOMIC DNA]</scope>
    <source>
        <strain evidence="7 8">5GH32-13</strain>
    </source>
</reference>
<feature type="active site" description="Proton donor" evidence="5">
    <location>
        <position position="123"/>
    </location>
</feature>
<evidence type="ECO:0000259" key="6">
    <source>
        <dbReference type="SMART" id="SM00226"/>
    </source>
</evidence>
<dbReference type="Pfam" id="PF01451">
    <property type="entry name" value="LMWPc"/>
    <property type="match status" value="1"/>
</dbReference>
<gene>
    <name evidence="7" type="ORF">D3H65_19520</name>
</gene>
<feature type="domain" description="Phosphotyrosine protein phosphatase I" evidence="6">
    <location>
        <begin position="1"/>
        <end position="149"/>
    </location>
</feature>
<evidence type="ECO:0000313" key="7">
    <source>
        <dbReference type="EMBL" id="AXY76038.1"/>
    </source>
</evidence>
<sequence length="158" mass="17783">MKILMVCLGNICRSPLAEGILQHKVRQAGLNWTVESAGTNSYHTGDAPHPLSQKVALLHGIDISQQRARRLMGVDFERYDKIYALAGNVIADMRSLARQQFQPAKVDLLMNELYPGSNIDVPDPYYGEEPGYHEVFKMIDEACDMIISRYATLNTKRS</sequence>
<dbReference type="EC" id="3.1.3.48" evidence="2"/>
<evidence type="ECO:0000256" key="1">
    <source>
        <dbReference type="ARBA" id="ARBA00011063"/>
    </source>
</evidence>
<dbReference type="SUPFAM" id="SSF52788">
    <property type="entry name" value="Phosphotyrosine protein phosphatases I"/>
    <property type="match status" value="1"/>
</dbReference>
<evidence type="ECO:0000256" key="2">
    <source>
        <dbReference type="ARBA" id="ARBA00013064"/>
    </source>
</evidence>
<dbReference type="InterPro" id="IPR050438">
    <property type="entry name" value="LMW_PTPase"/>
</dbReference>
<evidence type="ECO:0000313" key="8">
    <source>
        <dbReference type="Proteomes" id="UP000263900"/>
    </source>
</evidence>
<dbReference type="InterPro" id="IPR017867">
    <property type="entry name" value="Tyr_phospatase_low_mol_wt"/>
</dbReference>
<organism evidence="7 8">
    <name type="scientific">Paraflavitalea soli</name>
    <dbReference type="NCBI Taxonomy" id="2315862"/>
    <lineage>
        <taxon>Bacteria</taxon>
        <taxon>Pseudomonadati</taxon>
        <taxon>Bacteroidota</taxon>
        <taxon>Chitinophagia</taxon>
        <taxon>Chitinophagales</taxon>
        <taxon>Chitinophagaceae</taxon>
        <taxon>Paraflavitalea</taxon>
    </lineage>
</organism>
<dbReference type="KEGG" id="pseg:D3H65_19520"/>